<gene>
    <name evidence="2" type="ORF">Fmac_014725</name>
</gene>
<keyword evidence="3" id="KW-1185">Reference proteome</keyword>
<evidence type="ECO:0000256" key="1">
    <source>
        <dbReference type="SAM" id="MobiDB-lite"/>
    </source>
</evidence>
<accession>A0ABD1MD21</accession>
<evidence type="ECO:0000313" key="2">
    <source>
        <dbReference type="EMBL" id="KAL2333512.1"/>
    </source>
</evidence>
<feature type="region of interest" description="Disordered" evidence="1">
    <location>
        <begin position="35"/>
        <end position="84"/>
    </location>
</feature>
<dbReference type="AlphaFoldDB" id="A0ABD1MD21"/>
<sequence>MVHAEPKGVMLKGTALEWLRAEVRAKVETIALATQVPSSSANAATPPRPAPVAATPEPAPSLPAKPPSPSPSPSSIAGHPTATS</sequence>
<feature type="compositionally biased region" description="Pro residues" evidence="1">
    <location>
        <begin position="57"/>
        <end position="72"/>
    </location>
</feature>
<reference evidence="2 3" key="1">
    <citation type="submission" date="2024-08" db="EMBL/GenBank/DDBJ databases">
        <title>Insights into the chromosomal genome structure of Flemingia macrophylla.</title>
        <authorList>
            <person name="Ding Y."/>
            <person name="Zhao Y."/>
            <person name="Bi W."/>
            <person name="Wu M."/>
            <person name="Zhao G."/>
            <person name="Gong Y."/>
            <person name="Li W."/>
            <person name="Zhang P."/>
        </authorList>
    </citation>
    <scope>NUCLEOTIDE SEQUENCE [LARGE SCALE GENOMIC DNA]</scope>
    <source>
        <strain evidence="2">DYQJB</strain>
        <tissue evidence="2">Leaf</tissue>
    </source>
</reference>
<evidence type="ECO:0000313" key="3">
    <source>
        <dbReference type="Proteomes" id="UP001603857"/>
    </source>
</evidence>
<organism evidence="2 3">
    <name type="scientific">Flemingia macrophylla</name>
    <dbReference type="NCBI Taxonomy" id="520843"/>
    <lineage>
        <taxon>Eukaryota</taxon>
        <taxon>Viridiplantae</taxon>
        <taxon>Streptophyta</taxon>
        <taxon>Embryophyta</taxon>
        <taxon>Tracheophyta</taxon>
        <taxon>Spermatophyta</taxon>
        <taxon>Magnoliopsida</taxon>
        <taxon>eudicotyledons</taxon>
        <taxon>Gunneridae</taxon>
        <taxon>Pentapetalae</taxon>
        <taxon>rosids</taxon>
        <taxon>fabids</taxon>
        <taxon>Fabales</taxon>
        <taxon>Fabaceae</taxon>
        <taxon>Papilionoideae</taxon>
        <taxon>50 kb inversion clade</taxon>
        <taxon>NPAAA clade</taxon>
        <taxon>indigoferoid/millettioid clade</taxon>
        <taxon>Phaseoleae</taxon>
        <taxon>Flemingia</taxon>
    </lineage>
</organism>
<feature type="compositionally biased region" description="Low complexity" evidence="1">
    <location>
        <begin position="37"/>
        <end position="56"/>
    </location>
</feature>
<proteinExistence type="predicted"/>
<comment type="caution">
    <text evidence="2">The sequence shown here is derived from an EMBL/GenBank/DDBJ whole genome shotgun (WGS) entry which is preliminary data.</text>
</comment>
<dbReference type="EMBL" id="JBGMDY010000005">
    <property type="protein sequence ID" value="KAL2333512.1"/>
    <property type="molecule type" value="Genomic_DNA"/>
</dbReference>
<dbReference type="Proteomes" id="UP001603857">
    <property type="component" value="Unassembled WGS sequence"/>
</dbReference>
<protein>
    <submittedName>
        <fullName evidence="2">Uncharacterized protein</fullName>
    </submittedName>
</protein>
<name>A0ABD1MD21_9FABA</name>